<dbReference type="InterPro" id="IPR035965">
    <property type="entry name" value="PAS-like_dom_sf"/>
</dbReference>
<dbReference type="SMART" id="SM00086">
    <property type="entry name" value="PAC"/>
    <property type="match status" value="3"/>
</dbReference>
<dbReference type="InterPro" id="IPR000700">
    <property type="entry name" value="PAS-assoc_C"/>
</dbReference>
<dbReference type="SMART" id="SM00387">
    <property type="entry name" value="HATPase_c"/>
    <property type="match status" value="1"/>
</dbReference>
<dbReference type="PANTHER" id="PTHR43304">
    <property type="entry name" value="PHYTOCHROME-LIKE PROTEIN CPH1"/>
    <property type="match status" value="1"/>
</dbReference>
<keyword evidence="8" id="KW-0812">Transmembrane</keyword>
<evidence type="ECO:0000256" key="10">
    <source>
        <dbReference type="ARBA" id="ARBA00022741"/>
    </source>
</evidence>
<evidence type="ECO:0000259" key="16">
    <source>
        <dbReference type="PROSITE" id="PS50110"/>
    </source>
</evidence>
<dbReference type="Gene3D" id="1.10.287.130">
    <property type="match status" value="1"/>
</dbReference>
<dbReference type="AlphaFoldDB" id="A0A410H578"/>
<keyword evidence="7" id="KW-0808">Transferase</keyword>
<keyword evidence="4" id="KW-1003">Cell membrane</keyword>
<dbReference type="Pfam" id="PF13426">
    <property type="entry name" value="PAS_9"/>
    <property type="match status" value="1"/>
</dbReference>
<dbReference type="CDD" id="cd00130">
    <property type="entry name" value="PAS"/>
    <property type="match status" value="3"/>
</dbReference>
<dbReference type="InterPro" id="IPR001789">
    <property type="entry name" value="Sig_transdc_resp-reg_receiver"/>
</dbReference>
<dbReference type="CDD" id="cd00082">
    <property type="entry name" value="HisKA"/>
    <property type="match status" value="1"/>
</dbReference>
<comment type="catalytic activity">
    <reaction evidence="1">
        <text>ATP + protein L-histidine = ADP + protein N-phospho-L-histidine.</text>
        <dbReference type="EC" id="2.7.13.3"/>
    </reaction>
</comment>
<dbReference type="InterPro" id="IPR004358">
    <property type="entry name" value="Sig_transdc_His_kin-like_C"/>
</dbReference>
<evidence type="ECO:0000256" key="6">
    <source>
        <dbReference type="ARBA" id="ARBA00022553"/>
    </source>
</evidence>
<evidence type="ECO:0000256" key="7">
    <source>
        <dbReference type="ARBA" id="ARBA00022679"/>
    </source>
</evidence>
<dbReference type="InterPro" id="IPR003594">
    <property type="entry name" value="HATPase_dom"/>
</dbReference>
<proteinExistence type="predicted"/>
<feature type="domain" description="PAC" evidence="18">
    <location>
        <begin position="561"/>
        <end position="613"/>
    </location>
</feature>
<dbReference type="PROSITE" id="PS50113">
    <property type="entry name" value="PAC"/>
    <property type="match status" value="3"/>
</dbReference>
<dbReference type="SMART" id="SM00388">
    <property type="entry name" value="HisKA"/>
    <property type="match status" value="1"/>
</dbReference>
<dbReference type="Proteomes" id="UP000285478">
    <property type="component" value="Chromosome"/>
</dbReference>
<dbReference type="PROSITE" id="PS50109">
    <property type="entry name" value="HIS_KIN"/>
    <property type="match status" value="1"/>
</dbReference>
<evidence type="ECO:0000259" key="18">
    <source>
        <dbReference type="PROSITE" id="PS50113"/>
    </source>
</evidence>
<dbReference type="Gene3D" id="2.10.70.100">
    <property type="match status" value="2"/>
</dbReference>
<dbReference type="Pfam" id="PF00512">
    <property type="entry name" value="HisKA"/>
    <property type="match status" value="1"/>
</dbReference>
<evidence type="ECO:0000259" key="15">
    <source>
        <dbReference type="PROSITE" id="PS50109"/>
    </source>
</evidence>
<comment type="subcellular location">
    <subcellularLocation>
        <location evidence="2">Cell inner membrane</location>
        <topology evidence="2">Multi-pass membrane protein</topology>
    </subcellularLocation>
</comment>
<keyword evidence="11" id="KW-0418">Kinase</keyword>
<gene>
    <name evidence="19" type="ORF">EPV75_10540</name>
</gene>
<dbReference type="SUPFAM" id="SSF55785">
    <property type="entry name" value="PYP-like sensor domain (PAS domain)"/>
    <property type="match status" value="3"/>
</dbReference>
<comment type="caution">
    <text evidence="14">Lacks conserved residue(s) required for the propagation of feature annotation.</text>
</comment>
<dbReference type="SMART" id="SM00091">
    <property type="entry name" value="PAS"/>
    <property type="match status" value="3"/>
</dbReference>
<dbReference type="KEGG" id="htr:EPV75_10540"/>
<evidence type="ECO:0000256" key="8">
    <source>
        <dbReference type="ARBA" id="ARBA00022692"/>
    </source>
</evidence>
<feature type="domain" description="PAC" evidence="18">
    <location>
        <begin position="439"/>
        <end position="493"/>
    </location>
</feature>
<dbReference type="FunFam" id="2.10.70.100:FF:000001">
    <property type="entry name" value="Sensory transduction histidine kinase"/>
    <property type="match status" value="1"/>
</dbReference>
<keyword evidence="10" id="KW-0547">Nucleotide-binding</keyword>
<evidence type="ECO:0000259" key="17">
    <source>
        <dbReference type="PROSITE" id="PS50112"/>
    </source>
</evidence>
<evidence type="ECO:0000256" key="9">
    <source>
        <dbReference type="ARBA" id="ARBA00022737"/>
    </source>
</evidence>
<dbReference type="SUPFAM" id="SSF52172">
    <property type="entry name" value="CheY-like"/>
    <property type="match status" value="1"/>
</dbReference>
<dbReference type="InterPro" id="IPR036097">
    <property type="entry name" value="HisK_dim/P_sf"/>
</dbReference>
<dbReference type="InterPro" id="IPR003661">
    <property type="entry name" value="HisK_dim/P_dom"/>
</dbReference>
<protein>
    <recommendedName>
        <fullName evidence="3">histidine kinase</fullName>
        <ecNumber evidence="3">2.7.13.3</ecNumber>
    </recommendedName>
</protein>
<dbReference type="InterPro" id="IPR005467">
    <property type="entry name" value="His_kinase_dom"/>
</dbReference>
<dbReference type="NCBIfam" id="TIGR00229">
    <property type="entry name" value="sensory_box"/>
    <property type="match status" value="3"/>
</dbReference>
<evidence type="ECO:0000256" key="13">
    <source>
        <dbReference type="ARBA" id="ARBA00023136"/>
    </source>
</evidence>
<dbReference type="CDD" id="cd16922">
    <property type="entry name" value="HATPase_EvgS-ArcB-TorS-like"/>
    <property type="match status" value="1"/>
</dbReference>
<organism evidence="19 20">
    <name type="scientific">Hydrogenovibrio thermophilus</name>
    <dbReference type="NCBI Taxonomy" id="265883"/>
    <lineage>
        <taxon>Bacteria</taxon>
        <taxon>Pseudomonadati</taxon>
        <taxon>Pseudomonadota</taxon>
        <taxon>Gammaproteobacteria</taxon>
        <taxon>Thiotrichales</taxon>
        <taxon>Piscirickettsiaceae</taxon>
        <taxon>Hydrogenovibrio</taxon>
    </lineage>
</organism>
<reference evidence="19 20" key="1">
    <citation type="journal article" date="2018" name="Environ. Microbiol.">
        <title>Genomes of ubiquitous marine and hypersaline Hydrogenovibrio, Thiomicrorhabdus and Thiomicrospira spp. encode a diversity of mechanisms to sustain chemolithoautotrophy in heterogeneous environments.</title>
        <authorList>
            <person name="Scott K.M."/>
            <person name="Williams J."/>
            <person name="Porter C.M.B."/>
            <person name="Russel S."/>
            <person name="Harmer T.L."/>
            <person name="Paul J.H."/>
            <person name="Antonen K.M."/>
            <person name="Bridges M.K."/>
            <person name="Camper G.J."/>
            <person name="Campla C.K."/>
            <person name="Casella L.G."/>
            <person name="Chase E."/>
            <person name="Conrad J.W."/>
            <person name="Cruz M.C."/>
            <person name="Dunlap D.S."/>
            <person name="Duran L."/>
            <person name="Fahsbender E.M."/>
            <person name="Goldsmith D.B."/>
            <person name="Keeley R.F."/>
            <person name="Kondoff M.R."/>
            <person name="Kussy B.I."/>
            <person name="Lane M.K."/>
            <person name="Lawler S."/>
            <person name="Leigh B.A."/>
            <person name="Lewis C."/>
            <person name="Lostal L.M."/>
            <person name="Marking D."/>
            <person name="Mancera P.A."/>
            <person name="McClenthan E.C."/>
            <person name="McIntyre E.A."/>
            <person name="Mine J.A."/>
            <person name="Modi S."/>
            <person name="Moore B.D."/>
            <person name="Morgan W.A."/>
            <person name="Nelson K.M."/>
            <person name="Nguyen K.N."/>
            <person name="Ogburn N."/>
            <person name="Parrino D.G."/>
            <person name="Pedapudi A.D."/>
            <person name="Pelham R.P."/>
            <person name="Preece A.M."/>
            <person name="Rampersad E.A."/>
            <person name="Richardson J.C."/>
            <person name="Rodgers C.M."/>
            <person name="Schaffer B.L."/>
            <person name="Sheridan N.E."/>
            <person name="Solone M.R."/>
            <person name="Staley Z.R."/>
            <person name="Tabuchi M."/>
            <person name="Waide R.J."/>
            <person name="Wanjugi P.W."/>
            <person name="Young S."/>
            <person name="Clum A."/>
            <person name="Daum C."/>
            <person name="Huntemann M."/>
            <person name="Ivanova N."/>
            <person name="Kyrpides N."/>
            <person name="Mikhailova N."/>
            <person name="Palaniappan K."/>
            <person name="Pillay M."/>
            <person name="Reddy T.B.K."/>
            <person name="Shapiro N."/>
            <person name="Stamatis D."/>
            <person name="Varghese N."/>
            <person name="Woyke T."/>
            <person name="Boden R."/>
            <person name="Freyermuth S.K."/>
            <person name="Kerfeld C.A."/>
        </authorList>
    </citation>
    <scope>NUCLEOTIDE SEQUENCE [LARGE SCALE GENOMIC DNA]</scope>
    <source>
        <strain evidence="19 20">JR-2</strain>
    </source>
</reference>
<evidence type="ECO:0000256" key="11">
    <source>
        <dbReference type="ARBA" id="ARBA00022777"/>
    </source>
</evidence>
<feature type="domain" description="PAS" evidence="17">
    <location>
        <begin position="363"/>
        <end position="426"/>
    </location>
</feature>
<evidence type="ECO:0000256" key="14">
    <source>
        <dbReference type="PROSITE-ProRule" id="PRU00169"/>
    </source>
</evidence>
<evidence type="ECO:0000256" key="3">
    <source>
        <dbReference type="ARBA" id="ARBA00012438"/>
    </source>
</evidence>
<dbReference type="RefSeq" id="WP_128385363.1">
    <property type="nucleotide sequence ID" value="NZ_CP035033.1"/>
</dbReference>
<dbReference type="SUPFAM" id="SSF47384">
    <property type="entry name" value="Homodimeric domain of signal transducing histidine kinase"/>
    <property type="match status" value="1"/>
</dbReference>
<dbReference type="EC" id="2.7.13.3" evidence="3"/>
<accession>A0A410H578</accession>
<dbReference type="Gene3D" id="3.30.565.10">
    <property type="entry name" value="Histidine kinase-like ATPase, C-terminal domain"/>
    <property type="match status" value="1"/>
</dbReference>
<evidence type="ECO:0000313" key="19">
    <source>
        <dbReference type="EMBL" id="QAB16075.1"/>
    </source>
</evidence>
<evidence type="ECO:0000256" key="5">
    <source>
        <dbReference type="ARBA" id="ARBA00022519"/>
    </source>
</evidence>
<evidence type="ECO:0000256" key="4">
    <source>
        <dbReference type="ARBA" id="ARBA00022475"/>
    </source>
</evidence>
<dbReference type="InterPro" id="IPR052162">
    <property type="entry name" value="Sensor_kinase/Photoreceptor"/>
</dbReference>
<keyword evidence="13" id="KW-0472">Membrane</keyword>
<feature type="domain" description="PAC" evidence="18">
    <location>
        <begin position="689"/>
        <end position="741"/>
    </location>
</feature>
<name>A0A410H578_9GAMM</name>
<dbReference type="Pfam" id="PF02518">
    <property type="entry name" value="HATPase_c"/>
    <property type="match status" value="1"/>
</dbReference>
<dbReference type="Gene3D" id="3.30.450.20">
    <property type="entry name" value="PAS domain"/>
    <property type="match status" value="3"/>
</dbReference>
<keyword evidence="12" id="KW-1133">Transmembrane helix</keyword>
<dbReference type="PRINTS" id="PR00344">
    <property type="entry name" value="BCTRLSENSOR"/>
</dbReference>
<dbReference type="Pfam" id="PF08447">
    <property type="entry name" value="PAS_3"/>
    <property type="match status" value="2"/>
</dbReference>
<dbReference type="InterPro" id="IPR011006">
    <property type="entry name" value="CheY-like_superfamily"/>
</dbReference>
<dbReference type="GO" id="GO:0000166">
    <property type="term" value="F:nucleotide binding"/>
    <property type="evidence" value="ECO:0007669"/>
    <property type="project" value="UniProtKB-KW"/>
</dbReference>
<keyword evidence="6" id="KW-0597">Phosphoprotein</keyword>
<dbReference type="InterPro" id="IPR036890">
    <property type="entry name" value="HATPase_C_sf"/>
</dbReference>
<dbReference type="GO" id="GO:0005886">
    <property type="term" value="C:plasma membrane"/>
    <property type="evidence" value="ECO:0007669"/>
    <property type="project" value="UniProtKB-SubCell"/>
</dbReference>
<dbReference type="PROSITE" id="PS50110">
    <property type="entry name" value="RESPONSE_REGULATORY"/>
    <property type="match status" value="1"/>
</dbReference>
<evidence type="ECO:0000313" key="20">
    <source>
        <dbReference type="Proteomes" id="UP000285478"/>
    </source>
</evidence>
<evidence type="ECO:0000256" key="1">
    <source>
        <dbReference type="ARBA" id="ARBA00000085"/>
    </source>
</evidence>
<sequence>MHSYQPKQAEFRTLILQRLDEVIEPFSDFDSMSFEMELDTLFCVLDSLSYTLKSYGMNAFSDGFARLKRRMMNDIHPTFEGFDDFLVELKALRNRLAESVETESLREEDAPRLCFYGVPDSQINDLSRRTSGLSLQEVIFHSPTELSGLRRRDILVFSLPENEQHNLSFLANVMAQHFPLEQAIYLASSEDMALRLDLSRHGFQFFFVWPEDSFYFRRHFYQLYHNIAAQYQPYRVCLIGQGDECRDLETHLRGLGVHTAHYYEAAQALAAVRNGLPNAIVLNQDATDDAASMHTALRQFPNMKMVPVFHFQTVPEHLAKLDAFNHYQEDVVLPKGTSVYRLGAQILARLDHERDLRYFTEAADNALQKAIDYKTGLDFHNIISVADRKGRIIEVNDTFCRVSGYTRDELLGQDHRIVNSGRHPQEFFAEMWRTIASGRPWRGEVCNRAKSGELYWVESSIIPILDTKGRPEKYISIRTDVTHIKRTEQRLLDAQSMAKISYWQLNVNDQTLEWSDTIYDIFGYDRESFPPDIEGFESIVHPDDYDYVVAAKAKLADPEGYAFVHRIIRADGTLRYIQQQGHPVFDEAGNVIFISGFAQDVTDVKLAESALKTSEDRLSRSQSFANIGTWDWNIQTGELYWSDRIAPLFGGERVEMESNFDNFVDALHPDDRQTVLDAITACVEKGEDYNVEHRVVWGDGTVRWLQERGDVVRSETGEAIKMLGIVQDVTERKQAEQNLIEAVKRAEKADQAKSDFLSSMSHELRTPLNAIIGFAELLKDDGLAERQLRQVHNIADSGEHLLALINQLLELSKIEEGEVDINIEPTCLENLVKSCLSTIEPLAKKHRIDVLPIAWPDFDRKIDVDGLRFKQVLLNLLSNAVKYNRPNGTLELKAQTIALPGGQKHVRIAVTDTGYGIPLEKQPQVFAAYKRLGQETSDIEGTGIGLSITQKLVELMDGEIGFSSEEGKGSSFWVALPLTPSGVTAVDEASEVLTEFECSDCLVKVLLVDDNPNNMRLMAEASHDLNGVELNIAPTLELGLDMLTSYQPNLVLLGKRLAPQEATETIHAYKNIMAESARMIYCLMADFVLDDVDCILPAELSDSDVTAIIAKAKGMADV</sequence>
<keyword evidence="20" id="KW-1185">Reference proteome</keyword>
<keyword evidence="9" id="KW-0677">Repeat</keyword>
<dbReference type="SUPFAM" id="SSF55874">
    <property type="entry name" value="ATPase domain of HSP90 chaperone/DNA topoisomerase II/histidine kinase"/>
    <property type="match status" value="1"/>
</dbReference>
<dbReference type="InterPro" id="IPR001610">
    <property type="entry name" value="PAC"/>
</dbReference>
<dbReference type="PANTHER" id="PTHR43304:SF1">
    <property type="entry name" value="PAC DOMAIN-CONTAINING PROTEIN"/>
    <property type="match status" value="1"/>
</dbReference>
<evidence type="ECO:0000256" key="12">
    <source>
        <dbReference type="ARBA" id="ARBA00022989"/>
    </source>
</evidence>
<dbReference type="InterPro" id="IPR000014">
    <property type="entry name" value="PAS"/>
</dbReference>
<dbReference type="PROSITE" id="PS50112">
    <property type="entry name" value="PAS"/>
    <property type="match status" value="2"/>
</dbReference>
<feature type="domain" description="Histidine kinase" evidence="15">
    <location>
        <begin position="759"/>
        <end position="980"/>
    </location>
</feature>
<dbReference type="EMBL" id="CP035033">
    <property type="protein sequence ID" value="QAB16075.1"/>
    <property type="molecule type" value="Genomic_DNA"/>
</dbReference>
<evidence type="ECO:0000256" key="2">
    <source>
        <dbReference type="ARBA" id="ARBA00004429"/>
    </source>
</evidence>
<keyword evidence="5" id="KW-0997">Cell inner membrane</keyword>
<dbReference type="InterPro" id="IPR013655">
    <property type="entry name" value="PAS_fold_3"/>
</dbReference>
<feature type="domain" description="PAS" evidence="17">
    <location>
        <begin position="639"/>
        <end position="686"/>
    </location>
</feature>
<dbReference type="GO" id="GO:0000155">
    <property type="term" value="F:phosphorelay sensor kinase activity"/>
    <property type="evidence" value="ECO:0007669"/>
    <property type="project" value="InterPro"/>
</dbReference>
<feature type="domain" description="Response regulatory" evidence="16">
    <location>
        <begin position="1004"/>
        <end position="1118"/>
    </location>
</feature>